<comment type="caution">
    <text evidence="6">The sequence shown here is derived from an EMBL/GenBank/DDBJ whole genome shotgun (WGS) entry which is preliminary data.</text>
</comment>
<feature type="repeat" description="TPR" evidence="1">
    <location>
        <begin position="278"/>
        <end position="311"/>
    </location>
</feature>
<feature type="coiled-coil region" evidence="2">
    <location>
        <begin position="704"/>
        <end position="731"/>
    </location>
</feature>
<feature type="domain" description="HD-GYP" evidence="5">
    <location>
        <begin position="484"/>
        <end position="681"/>
    </location>
</feature>
<dbReference type="InterPro" id="IPR029787">
    <property type="entry name" value="Nucleotide_cyclase"/>
</dbReference>
<gene>
    <name evidence="6" type="ORF">FNU79_18100</name>
</gene>
<name>A0A553UGI8_9DEIO</name>
<sequence>MGNAWVERTGERALIRRTQPLPPFGHAPENLTFETQCQAFENAVQALITAAPQQALSVASDYLRFTEGQGLAQARSHLLLGQVQIEIRELLAALQSLERAAADFSADEDALGAAQAHNLAGEICSNLGSLDDAETHLNAAIAQVKGSDDPAGQQLHATALNHLAGVYHARGQVDDALKASQAALALWISLGDVQAQARVLSNIGNIQTWQGQYDTAVSTLRRAYHLHQTAIENPRSEAFILSSLGRLHHLNDENALAIEVTQAALAAANRCDDELMKARITLNLGTFYLDGDQFSEAAAHLEQALEISQANNYRLEEASVLDSLGSLRTKQGDLPEAQALHQAALEIALETGDEQGQLDAHLHLGQVQHALSENAAAEANLGRSLELAQQQHAPKELAQAHLALADLFETRGEWTQTALHLRALRSTERDLFSQQRERQVRKFMVQFEVERARHETDVYRLRTEVEQDARQAAEQLVTERTSELARAQHEVVTRLAMAAEYRDDTTGEHTRRVGRSAARLAQALGWPEERAQVLGIAARLHDVGKIGIPDTILLKPGKLSQEEYSQMQTHTLIGARILSGGQSELLRLAEEIALTHHERWDGQGYPQGLSSDGIPLTGRIVAVADVFDALTQARPYKRAWSAEEALREVQAQAGKHFDPQVVEVALQVLTEESSARHDPDLSSEARFMPGEDASHMLAVFEQLLVERSRELDVARREAEQVARQMERMALTDSLTQLPNRRAFEADLEAKCAGQPQDGTSMFVMSLDLGGLKLINDAQGHAAGDRLLTAFARCTAEAFAPLGGVYRLGGDEFAVIGAAPFHTPALLERLTGALDAVRAAGFEAASASCGVAWLPHDAQTSGDLLRVSDRRMYRQKASRQLSTVN</sequence>
<organism evidence="6 7">
    <name type="scientific">Deinococcus detaillensis</name>
    <dbReference type="NCBI Taxonomy" id="2592048"/>
    <lineage>
        <taxon>Bacteria</taxon>
        <taxon>Thermotogati</taxon>
        <taxon>Deinococcota</taxon>
        <taxon>Deinococci</taxon>
        <taxon>Deinococcales</taxon>
        <taxon>Deinococcaceae</taxon>
        <taxon>Deinococcus</taxon>
    </lineage>
</organism>
<dbReference type="EMBL" id="VKDB01000045">
    <property type="protein sequence ID" value="TSA79295.1"/>
    <property type="molecule type" value="Genomic_DNA"/>
</dbReference>
<evidence type="ECO:0000313" key="6">
    <source>
        <dbReference type="EMBL" id="TSA79295.1"/>
    </source>
</evidence>
<dbReference type="SUPFAM" id="SSF48452">
    <property type="entry name" value="TPR-like"/>
    <property type="match status" value="2"/>
</dbReference>
<dbReference type="InterPro" id="IPR019734">
    <property type="entry name" value="TPR_rpt"/>
</dbReference>
<dbReference type="PANTHER" id="PTHR45228">
    <property type="entry name" value="CYCLIC DI-GMP PHOSPHODIESTERASE TM_0186-RELATED"/>
    <property type="match status" value="1"/>
</dbReference>
<dbReference type="Pfam" id="PF13181">
    <property type="entry name" value="TPR_8"/>
    <property type="match status" value="1"/>
</dbReference>
<protein>
    <submittedName>
        <fullName evidence="6">Tetratricopeptide repeat protein</fullName>
    </submittedName>
</protein>
<feature type="coiled-coil region" evidence="2">
    <location>
        <begin position="80"/>
        <end position="107"/>
    </location>
</feature>
<dbReference type="Gene3D" id="1.25.40.10">
    <property type="entry name" value="Tetratricopeptide repeat domain"/>
    <property type="match status" value="2"/>
</dbReference>
<dbReference type="InterPro" id="IPR052020">
    <property type="entry name" value="Cyclic_di-GMP/3'3'-cGAMP_PDE"/>
</dbReference>
<dbReference type="Pfam" id="PF00990">
    <property type="entry name" value="GGDEF"/>
    <property type="match status" value="1"/>
</dbReference>
<dbReference type="InterPro" id="IPR037522">
    <property type="entry name" value="HD_GYP_dom"/>
</dbReference>
<keyword evidence="1" id="KW-0802">TPR repeat</keyword>
<dbReference type="Gene3D" id="1.10.3210.10">
    <property type="entry name" value="Hypothetical protein af1432"/>
    <property type="match status" value="1"/>
</dbReference>
<feature type="domain" description="GGDEF" evidence="3">
    <location>
        <begin position="759"/>
        <end position="884"/>
    </location>
</feature>
<feature type="domain" description="HD" evidence="4">
    <location>
        <begin position="506"/>
        <end position="630"/>
    </location>
</feature>
<keyword evidence="7" id="KW-1185">Reference proteome</keyword>
<dbReference type="SUPFAM" id="SSF109604">
    <property type="entry name" value="HD-domain/PDEase-like"/>
    <property type="match status" value="1"/>
</dbReference>
<dbReference type="SMART" id="SM00471">
    <property type="entry name" value="HDc"/>
    <property type="match status" value="1"/>
</dbReference>
<evidence type="ECO:0000256" key="1">
    <source>
        <dbReference type="PROSITE-ProRule" id="PRU00339"/>
    </source>
</evidence>
<dbReference type="InterPro" id="IPR003607">
    <property type="entry name" value="HD/PDEase_dom"/>
</dbReference>
<evidence type="ECO:0000313" key="7">
    <source>
        <dbReference type="Proteomes" id="UP000316092"/>
    </source>
</evidence>
<dbReference type="InterPro" id="IPR011990">
    <property type="entry name" value="TPR-like_helical_dom_sf"/>
</dbReference>
<accession>A0A553UGI8</accession>
<dbReference type="InterPro" id="IPR006674">
    <property type="entry name" value="HD_domain"/>
</dbReference>
<dbReference type="Gene3D" id="3.30.70.270">
    <property type="match status" value="1"/>
</dbReference>
<reference evidence="6 7" key="1">
    <citation type="submission" date="2019-07" db="EMBL/GenBank/DDBJ databases">
        <title>Deinococcus detaillus sp. nov., isolated from humus soil in Antarctica.</title>
        <authorList>
            <person name="Zhang K."/>
        </authorList>
    </citation>
    <scope>NUCLEOTIDE SEQUENCE [LARGE SCALE GENOMIC DNA]</scope>
    <source>
        <strain evidence="6 7">H1</strain>
    </source>
</reference>
<dbReference type="SUPFAM" id="SSF55073">
    <property type="entry name" value="Nucleotide cyclase"/>
    <property type="match status" value="1"/>
</dbReference>
<dbReference type="PROSITE" id="PS51832">
    <property type="entry name" value="HD_GYP"/>
    <property type="match status" value="1"/>
</dbReference>
<dbReference type="Pfam" id="PF13424">
    <property type="entry name" value="TPR_12"/>
    <property type="match status" value="2"/>
</dbReference>
<dbReference type="CDD" id="cd00077">
    <property type="entry name" value="HDc"/>
    <property type="match status" value="1"/>
</dbReference>
<evidence type="ECO:0000256" key="2">
    <source>
        <dbReference type="SAM" id="Coils"/>
    </source>
</evidence>
<evidence type="ECO:0000259" key="4">
    <source>
        <dbReference type="PROSITE" id="PS51831"/>
    </source>
</evidence>
<dbReference type="SMART" id="SM00267">
    <property type="entry name" value="GGDEF"/>
    <property type="match status" value="1"/>
</dbReference>
<dbReference type="SMART" id="SM00028">
    <property type="entry name" value="TPR"/>
    <property type="match status" value="7"/>
</dbReference>
<dbReference type="PROSITE" id="PS50005">
    <property type="entry name" value="TPR"/>
    <property type="match status" value="2"/>
</dbReference>
<feature type="repeat" description="TPR" evidence="1">
    <location>
        <begin position="197"/>
        <end position="230"/>
    </location>
</feature>
<dbReference type="RefSeq" id="WP_143722200.1">
    <property type="nucleotide sequence ID" value="NZ_VKDB01000045.1"/>
</dbReference>
<dbReference type="Proteomes" id="UP000316092">
    <property type="component" value="Unassembled WGS sequence"/>
</dbReference>
<keyword evidence="2" id="KW-0175">Coiled coil</keyword>
<dbReference type="Pfam" id="PF13487">
    <property type="entry name" value="HD_5"/>
    <property type="match status" value="1"/>
</dbReference>
<evidence type="ECO:0000259" key="5">
    <source>
        <dbReference type="PROSITE" id="PS51832"/>
    </source>
</evidence>
<dbReference type="InterPro" id="IPR000160">
    <property type="entry name" value="GGDEF_dom"/>
</dbReference>
<dbReference type="PROSITE" id="PS51831">
    <property type="entry name" value="HD"/>
    <property type="match status" value="1"/>
</dbReference>
<dbReference type="PROSITE" id="PS50887">
    <property type="entry name" value="GGDEF"/>
    <property type="match status" value="1"/>
</dbReference>
<dbReference type="CDD" id="cd01949">
    <property type="entry name" value="GGDEF"/>
    <property type="match status" value="1"/>
</dbReference>
<evidence type="ECO:0000259" key="3">
    <source>
        <dbReference type="PROSITE" id="PS50887"/>
    </source>
</evidence>
<proteinExistence type="predicted"/>
<dbReference type="PANTHER" id="PTHR45228:SF8">
    <property type="entry name" value="TWO-COMPONENT RESPONSE REGULATOR-RELATED"/>
    <property type="match status" value="1"/>
</dbReference>
<dbReference type="OrthoDB" id="62858at2"/>
<dbReference type="NCBIfam" id="TIGR00254">
    <property type="entry name" value="GGDEF"/>
    <property type="match status" value="1"/>
</dbReference>
<dbReference type="AlphaFoldDB" id="A0A553UGI8"/>
<dbReference type="InterPro" id="IPR043128">
    <property type="entry name" value="Rev_trsase/Diguanyl_cyclase"/>
</dbReference>